<name>A0A1M5V944_FLAJO</name>
<dbReference type="Proteomes" id="UP000184112">
    <property type="component" value="Unassembled WGS sequence"/>
</dbReference>
<dbReference type="SUPFAM" id="SSF46689">
    <property type="entry name" value="Homeodomain-like"/>
    <property type="match status" value="1"/>
</dbReference>
<proteinExistence type="predicted"/>
<dbReference type="Pfam" id="PF13276">
    <property type="entry name" value="HTH_21"/>
    <property type="match status" value="1"/>
</dbReference>
<dbReference type="InterPro" id="IPR025948">
    <property type="entry name" value="HTH-like_dom"/>
</dbReference>
<dbReference type="GO" id="GO:0004803">
    <property type="term" value="F:transposase activity"/>
    <property type="evidence" value="ECO:0007669"/>
    <property type="project" value="InterPro"/>
</dbReference>
<sequence length="192" mass="22974">MKKQRRSYNKLFKEKAVQLSCEKKNIGKLEKELGLYPGAIYNWKIAFQKAQNANIEKDKPLKEGSKIQILEQKIKRSELKYQFFKSALKYIDQGNEILFSFMLESEKEYPVRLMCEAVNFNRDTYYTWKNQTISNKKTRKKLIKKEIVIIFHNAKRRYGTPRIKVELQNLGYKVARKTIKKYMKELNLECKV</sequence>
<dbReference type="GO" id="GO:0006313">
    <property type="term" value="P:DNA transposition"/>
    <property type="evidence" value="ECO:0007669"/>
    <property type="project" value="InterPro"/>
</dbReference>
<dbReference type="AlphaFoldDB" id="A0A1M5V944"/>
<dbReference type="InterPro" id="IPR009057">
    <property type="entry name" value="Homeodomain-like_sf"/>
</dbReference>
<dbReference type="RefSeq" id="WP_012025756.1">
    <property type="nucleotide sequence ID" value="NZ_CP031763.1"/>
</dbReference>
<dbReference type="GeneID" id="31766699"/>
<dbReference type="InterPro" id="IPR050900">
    <property type="entry name" value="Transposase_IS3/IS150/IS904"/>
</dbReference>
<evidence type="ECO:0000259" key="1">
    <source>
        <dbReference type="Pfam" id="PF13276"/>
    </source>
</evidence>
<dbReference type="Pfam" id="PF01527">
    <property type="entry name" value="HTH_Tnp_1"/>
    <property type="match status" value="1"/>
</dbReference>
<dbReference type="GO" id="GO:0003677">
    <property type="term" value="F:DNA binding"/>
    <property type="evidence" value="ECO:0007669"/>
    <property type="project" value="InterPro"/>
</dbReference>
<dbReference type="InterPro" id="IPR002514">
    <property type="entry name" value="Transposase_8"/>
</dbReference>
<gene>
    <name evidence="2" type="ORF">SAMN05444388_11656</name>
</gene>
<reference evidence="2 3" key="1">
    <citation type="submission" date="2016-11" db="EMBL/GenBank/DDBJ databases">
        <authorList>
            <person name="Jaros S."/>
            <person name="Januszkiewicz K."/>
            <person name="Wedrychowicz H."/>
        </authorList>
    </citation>
    <scope>NUCLEOTIDE SEQUENCE [LARGE SCALE GENOMIC DNA]</scope>
    <source>
        <strain evidence="2 3">DSM 6792</strain>
    </source>
</reference>
<dbReference type="EMBL" id="FQWH01000016">
    <property type="protein sequence ID" value="SHH71779.1"/>
    <property type="molecule type" value="Genomic_DNA"/>
</dbReference>
<feature type="domain" description="HTH-like" evidence="1">
    <location>
        <begin position="141"/>
        <end position="191"/>
    </location>
</feature>
<protein>
    <submittedName>
        <fullName evidence="2">HTH-like domain-containing protein</fullName>
    </submittedName>
</protein>
<accession>A0A1M5V944</accession>
<dbReference type="PANTHER" id="PTHR46889">
    <property type="entry name" value="TRANSPOSASE INSF FOR INSERTION SEQUENCE IS3B-RELATED"/>
    <property type="match status" value="1"/>
</dbReference>
<evidence type="ECO:0000313" key="3">
    <source>
        <dbReference type="Proteomes" id="UP000184112"/>
    </source>
</evidence>
<evidence type="ECO:0000313" key="2">
    <source>
        <dbReference type="EMBL" id="SHH71779.1"/>
    </source>
</evidence>
<organism evidence="2 3">
    <name type="scientific">Flavobacterium johnsoniae</name>
    <name type="common">Cytophaga johnsonae</name>
    <dbReference type="NCBI Taxonomy" id="986"/>
    <lineage>
        <taxon>Bacteria</taxon>
        <taxon>Pseudomonadati</taxon>
        <taxon>Bacteroidota</taxon>
        <taxon>Flavobacteriia</taxon>
        <taxon>Flavobacteriales</taxon>
        <taxon>Flavobacteriaceae</taxon>
        <taxon>Flavobacterium</taxon>
    </lineage>
</organism>